<sequence length="134" mass="15595">MYKRDLITAEIQKLEQALARILGLKQQGKLEEADNGLEEMLESDFGILFQDLIASDGNDFMIYLTEKDFPAEKLEILSRLLYLKFDSTTHTEQNKSVAQKLQLIYQTLEVKHRVVNMNNLNRQKTINDYIKQNA</sequence>
<dbReference type="EMBL" id="JACHCC010000007">
    <property type="protein sequence ID" value="MBB6500920.1"/>
    <property type="molecule type" value="Genomic_DNA"/>
</dbReference>
<proteinExistence type="predicted"/>
<name>A0A7X0J4J3_9SPHI</name>
<gene>
    <name evidence="1" type="ORF">HDF25_003079</name>
</gene>
<evidence type="ECO:0000313" key="2">
    <source>
        <dbReference type="Proteomes" id="UP000521017"/>
    </source>
</evidence>
<protein>
    <submittedName>
        <fullName evidence="1">Uncharacterized protein</fullName>
    </submittedName>
</protein>
<dbReference type="Proteomes" id="UP000521017">
    <property type="component" value="Unassembled WGS sequence"/>
</dbReference>
<comment type="caution">
    <text evidence="1">The sequence shown here is derived from an EMBL/GenBank/DDBJ whole genome shotgun (WGS) entry which is preliminary data.</text>
</comment>
<evidence type="ECO:0000313" key="1">
    <source>
        <dbReference type="EMBL" id="MBB6500920.1"/>
    </source>
</evidence>
<reference evidence="1 2" key="1">
    <citation type="submission" date="2020-08" db="EMBL/GenBank/DDBJ databases">
        <title>Genomic Encyclopedia of Type Strains, Phase IV (KMG-V): Genome sequencing to study the core and pangenomes of soil and plant-associated prokaryotes.</title>
        <authorList>
            <person name="Whitman W."/>
        </authorList>
    </citation>
    <scope>NUCLEOTIDE SEQUENCE [LARGE SCALE GENOMIC DNA]</scope>
    <source>
        <strain evidence="1 2">M2T3</strain>
    </source>
</reference>
<organism evidence="1 2">
    <name type="scientific">Pedobacter cryoconitis</name>
    <dbReference type="NCBI Taxonomy" id="188932"/>
    <lineage>
        <taxon>Bacteria</taxon>
        <taxon>Pseudomonadati</taxon>
        <taxon>Bacteroidota</taxon>
        <taxon>Sphingobacteriia</taxon>
        <taxon>Sphingobacteriales</taxon>
        <taxon>Sphingobacteriaceae</taxon>
        <taxon>Pedobacter</taxon>
    </lineage>
</organism>
<dbReference type="AlphaFoldDB" id="A0A7X0J4J3"/>
<dbReference type="RefSeq" id="WP_184626167.1">
    <property type="nucleotide sequence ID" value="NZ_JACHCC010000007.1"/>
</dbReference>
<accession>A0A7X0J4J3</accession>